<dbReference type="RefSeq" id="WP_236717430.1">
    <property type="nucleotide sequence ID" value="NZ_BDDM01000354.1"/>
</dbReference>
<evidence type="ECO:0000256" key="1">
    <source>
        <dbReference type="SAM" id="MobiDB-lite"/>
    </source>
</evidence>
<dbReference type="Proteomes" id="UP000092731">
    <property type="component" value="Unassembled WGS sequence"/>
</dbReference>
<sequence>MYIQQGARPKRRTQSKVVQQQSIKSHSDLLPRLVKHTTDVSQTKEECSVPFQDLEKLISVFKKLGITCTIHQTNSDQFGICKSKKESIMQPVKCDQTVLESGGPGSSYILKKLKVMNFKHVYMLLCQLFEKKNSILVIKDKYKQMFSEITSHAYMIEPLLKLSILSQYFFVFGIYKAGKIMITRCLSSVDFCAVDMMLCMLFESICDNELSTNACQKEILSIYSGIQCSDDNQHFYSIGFYKVIHELFRDLIYARRNRYFDITGIQATNLLIINVGIQLGLLGRAVYLHCHGTGTDYQYYNSVLLELLYKVYKAVVYMYYTKVYPVVYICDMPFPKIVSEVCSPSFGNEFSKFIEKNQQKGKFGIICKSIVDNICDITMVEGLVSIYDMLDIYENMVYEIPGVYGHMLDYEDQQEKEQQSESEGEELCKGAGYSR</sequence>
<name>A0A170TIX0_EHRRU</name>
<protein>
    <recommendedName>
        <fullName evidence="4">DUF3514 domain-containing protein</fullName>
    </recommendedName>
</protein>
<feature type="region of interest" description="Disordered" evidence="1">
    <location>
        <begin position="413"/>
        <end position="435"/>
    </location>
</feature>
<comment type="caution">
    <text evidence="2">The sequence shown here is derived from an EMBL/GenBank/DDBJ whole genome shotgun (WGS) entry which is preliminary data.</text>
</comment>
<accession>A0A170TIX0</accession>
<feature type="region of interest" description="Disordered" evidence="1">
    <location>
        <begin position="1"/>
        <end position="24"/>
    </location>
</feature>
<gene>
    <name evidence="2" type="ORF">EHRUM3_11320</name>
</gene>
<evidence type="ECO:0000313" key="3">
    <source>
        <dbReference type="Proteomes" id="UP000092731"/>
    </source>
</evidence>
<reference evidence="3" key="1">
    <citation type="submission" date="2016-05" db="EMBL/GenBank/DDBJ databases">
        <title>Draft genome sequences of four strains of Ehrlichia ruminantium, a tick-borne pathogen of ruminants, isolated from Zimbabwe, The Gambia and Ghana.</title>
        <authorList>
            <person name="Nakao R."/>
            <person name="Jongejan F."/>
            <person name="Sugimoto C."/>
        </authorList>
    </citation>
    <scope>NUCLEOTIDE SEQUENCE [LARGE SCALE GENOMIC DNA]</scope>
    <source>
        <strain evidence="3">Pokoase 417</strain>
    </source>
</reference>
<organism evidence="2 3">
    <name type="scientific">Ehrlichia ruminantium</name>
    <name type="common">heartwater rickettsia</name>
    <name type="synonym">Cowdria ruminantium</name>
    <dbReference type="NCBI Taxonomy" id="779"/>
    <lineage>
        <taxon>Bacteria</taxon>
        <taxon>Pseudomonadati</taxon>
        <taxon>Pseudomonadota</taxon>
        <taxon>Alphaproteobacteria</taxon>
        <taxon>Rickettsiales</taxon>
        <taxon>Anaplasmataceae</taxon>
        <taxon>Ehrlichia</taxon>
    </lineage>
</organism>
<proteinExistence type="predicted"/>
<dbReference type="AlphaFoldDB" id="A0A170TIX0"/>
<feature type="compositionally biased region" description="Low complexity" evidence="1">
    <location>
        <begin position="15"/>
        <end position="24"/>
    </location>
</feature>
<dbReference type="EMBL" id="BDDM01000354">
    <property type="protein sequence ID" value="GAT78899.1"/>
    <property type="molecule type" value="Genomic_DNA"/>
</dbReference>
<evidence type="ECO:0008006" key="4">
    <source>
        <dbReference type="Google" id="ProtNLM"/>
    </source>
</evidence>
<evidence type="ECO:0000313" key="2">
    <source>
        <dbReference type="EMBL" id="GAT78899.1"/>
    </source>
</evidence>